<evidence type="ECO:0000313" key="1">
    <source>
        <dbReference type="EMBL" id="VDP23734.1"/>
    </source>
</evidence>
<organism evidence="3">
    <name type="scientific">Soboliphyme baturini</name>
    <dbReference type="NCBI Taxonomy" id="241478"/>
    <lineage>
        <taxon>Eukaryota</taxon>
        <taxon>Metazoa</taxon>
        <taxon>Ecdysozoa</taxon>
        <taxon>Nematoda</taxon>
        <taxon>Enoplea</taxon>
        <taxon>Dorylaimia</taxon>
        <taxon>Dioctophymatida</taxon>
        <taxon>Dioctophymatoidea</taxon>
        <taxon>Soboliphymatidae</taxon>
        <taxon>Soboliphyme</taxon>
    </lineage>
</organism>
<reference evidence="3" key="1">
    <citation type="submission" date="2016-06" db="UniProtKB">
        <authorList>
            <consortium name="WormBaseParasite"/>
        </authorList>
    </citation>
    <scope>IDENTIFICATION</scope>
</reference>
<dbReference type="Proteomes" id="UP000270296">
    <property type="component" value="Unassembled WGS sequence"/>
</dbReference>
<dbReference type="AlphaFoldDB" id="A0A183J0Y0"/>
<keyword evidence="2" id="KW-1185">Reference proteome</keyword>
<reference evidence="1 2" key="2">
    <citation type="submission" date="2018-11" db="EMBL/GenBank/DDBJ databases">
        <authorList>
            <consortium name="Pathogen Informatics"/>
        </authorList>
    </citation>
    <scope>NUCLEOTIDE SEQUENCE [LARGE SCALE GENOMIC DNA]</scope>
</reference>
<proteinExistence type="predicted"/>
<sequence>MSHFMKLKVHEAEVRRKRCSEHFIVFLNRPGHMENFEINEDNSQHLDVDCSPSSIEEIRRTIRFCPSFKSGRHDEIGAEFLKCGSLNVLKWIYLVYSSIWQKSVIPRWLQKRRDHPDF</sequence>
<gene>
    <name evidence="1" type="ORF">SBAD_LOCUS9528</name>
</gene>
<name>A0A183J0Y0_9BILA</name>
<accession>A0A183J0Y0</accession>
<dbReference type="EMBL" id="UZAM01012830">
    <property type="protein sequence ID" value="VDP23734.1"/>
    <property type="molecule type" value="Genomic_DNA"/>
</dbReference>
<dbReference type="WBParaSite" id="SBAD_0000987601-mRNA-1">
    <property type="protein sequence ID" value="SBAD_0000987601-mRNA-1"/>
    <property type="gene ID" value="SBAD_0000987601"/>
</dbReference>
<protein>
    <submittedName>
        <fullName evidence="3">Ubiquitinyl hydrolase 1</fullName>
    </submittedName>
</protein>
<dbReference type="OrthoDB" id="6223174at2759"/>
<evidence type="ECO:0000313" key="2">
    <source>
        <dbReference type="Proteomes" id="UP000270296"/>
    </source>
</evidence>
<evidence type="ECO:0000313" key="3">
    <source>
        <dbReference type="WBParaSite" id="SBAD_0000987601-mRNA-1"/>
    </source>
</evidence>